<reference evidence="4" key="1">
    <citation type="submission" date="2021-04" db="EMBL/GenBank/DDBJ databases">
        <title>Pseudonocardia sp. nov., isolated from sandy soil of mangrove forest.</title>
        <authorList>
            <person name="Zan Z."/>
            <person name="Huang R."/>
            <person name="Liu W."/>
        </authorList>
    </citation>
    <scope>NUCLEOTIDE SEQUENCE</scope>
    <source>
        <strain evidence="4">S2-4</strain>
    </source>
</reference>
<organism evidence="4 5">
    <name type="scientific">Pseudonocardia humida</name>
    <dbReference type="NCBI Taxonomy" id="2800819"/>
    <lineage>
        <taxon>Bacteria</taxon>
        <taxon>Bacillati</taxon>
        <taxon>Actinomycetota</taxon>
        <taxon>Actinomycetes</taxon>
        <taxon>Pseudonocardiales</taxon>
        <taxon>Pseudonocardiaceae</taxon>
        <taxon>Pseudonocardia</taxon>
    </lineage>
</organism>
<feature type="domain" description="HTH merR-type" evidence="3">
    <location>
        <begin position="1"/>
        <end position="70"/>
    </location>
</feature>
<accession>A0ABT0ZU79</accession>
<evidence type="ECO:0000256" key="2">
    <source>
        <dbReference type="SAM" id="Coils"/>
    </source>
</evidence>
<evidence type="ECO:0000259" key="3">
    <source>
        <dbReference type="PROSITE" id="PS50937"/>
    </source>
</evidence>
<dbReference type="InterPro" id="IPR000551">
    <property type="entry name" value="MerR-type_HTH_dom"/>
</dbReference>
<comment type="caution">
    <text evidence="4">The sequence shown here is derived from an EMBL/GenBank/DDBJ whole genome shotgun (WGS) entry which is preliminary data.</text>
</comment>
<keyword evidence="2" id="KW-0175">Coiled coil</keyword>
<dbReference type="EMBL" id="JAGSOV010000010">
    <property type="protein sequence ID" value="MCO1654286.1"/>
    <property type="molecule type" value="Genomic_DNA"/>
</dbReference>
<evidence type="ECO:0000256" key="1">
    <source>
        <dbReference type="ARBA" id="ARBA00023125"/>
    </source>
</evidence>
<dbReference type="InterPro" id="IPR047057">
    <property type="entry name" value="MerR_fam"/>
</dbReference>
<dbReference type="RefSeq" id="WP_252435908.1">
    <property type="nucleotide sequence ID" value="NZ_JAGSOV010000010.1"/>
</dbReference>
<protein>
    <submittedName>
        <fullName evidence="4">MerR family transcriptional regulator</fullName>
    </submittedName>
</protein>
<name>A0ABT0ZU79_9PSEU</name>
<sequence>MLTIGELAKLAGTTVRAVRHYHGIGLLAEPVRDHSGYRRYGAAALVRLLRVRRLRELGLALDRIAELLDGAEPALHEALDALDAELAAQAERIAAQRAQLARLRAASPDPELPEPLAVIFAKAVADGAPARAVALEKEVLLLDLALHPERTDAIVAEYVRVYERLVQRPDYAELARRFDALADVDADTATVDGLAADMAAMIRAEHAAGEPRGSWHPLAEVVMSDWGTTMPRSQRRVMDRAMELVADLY</sequence>
<dbReference type="Proteomes" id="UP001165283">
    <property type="component" value="Unassembled WGS sequence"/>
</dbReference>
<feature type="coiled-coil region" evidence="2">
    <location>
        <begin position="79"/>
        <end position="106"/>
    </location>
</feature>
<dbReference type="PRINTS" id="PR00040">
    <property type="entry name" value="HTHMERR"/>
</dbReference>
<dbReference type="SUPFAM" id="SSF46955">
    <property type="entry name" value="Putative DNA-binding domain"/>
    <property type="match status" value="1"/>
</dbReference>
<evidence type="ECO:0000313" key="4">
    <source>
        <dbReference type="EMBL" id="MCO1654286.1"/>
    </source>
</evidence>
<dbReference type="InterPro" id="IPR009061">
    <property type="entry name" value="DNA-bd_dom_put_sf"/>
</dbReference>
<dbReference type="PANTHER" id="PTHR30204:SF93">
    <property type="entry name" value="HTH MERR-TYPE DOMAIN-CONTAINING PROTEIN"/>
    <property type="match status" value="1"/>
</dbReference>
<dbReference type="Gene3D" id="1.10.1660.10">
    <property type="match status" value="1"/>
</dbReference>
<dbReference type="CDD" id="cd00592">
    <property type="entry name" value="HTH_MerR-like"/>
    <property type="match status" value="1"/>
</dbReference>
<dbReference type="PANTHER" id="PTHR30204">
    <property type="entry name" value="REDOX-CYCLING DRUG-SENSING TRANSCRIPTIONAL ACTIVATOR SOXR"/>
    <property type="match status" value="1"/>
</dbReference>
<dbReference type="SMART" id="SM00422">
    <property type="entry name" value="HTH_MERR"/>
    <property type="match status" value="1"/>
</dbReference>
<gene>
    <name evidence="4" type="ORF">KDL28_04390</name>
</gene>
<proteinExistence type="predicted"/>
<keyword evidence="5" id="KW-1185">Reference proteome</keyword>
<keyword evidence="1" id="KW-0238">DNA-binding</keyword>
<dbReference type="Pfam" id="PF13411">
    <property type="entry name" value="MerR_1"/>
    <property type="match status" value="1"/>
</dbReference>
<evidence type="ECO:0000313" key="5">
    <source>
        <dbReference type="Proteomes" id="UP001165283"/>
    </source>
</evidence>
<dbReference type="PROSITE" id="PS50937">
    <property type="entry name" value="HTH_MERR_2"/>
    <property type="match status" value="1"/>
</dbReference>